<comment type="caution">
    <text evidence="2">The sequence shown here is derived from an EMBL/GenBank/DDBJ whole genome shotgun (WGS) entry which is preliminary data.</text>
</comment>
<gene>
    <name evidence="2" type="ORF">BCR38DRAFT_327565</name>
</gene>
<dbReference type="OrthoDB" id="5427526at2759"/>
<dbReference type="EMBL" id="MCFJ01000001">
    <property type="protein sequence ID" value="ORY71160.1"/>
    <property type="molecule type" value="Genomic_DNA"/>
</dbReference>
<dbReference type="RefSeq" id="XP_040720752.1">
    <property type="nucleotide sequence ID" value="XM_040854828.1"/>
</dbReference>
<dbReference type="InParanoid" id="A0A1Y2EHW1"/>
<sequence length="393" mass="42391">MPSSPLTPRHSRHSSAMDGYPISSAGSSPIARRQSKSSFQGDPMTPLQGELSGFGNSGIQDNGLGNLADELADALSESDEDEDVEGGEEEEDDEEFGRAPDINFDLPEGDGRDGFDGIRDSGVDVESHVGDPGALPTRLKVTNLSLPSPQARGHRRKASDYDGSEYGSESDLESPGLMPPSLVARIDAVESLARRGTESGPADSVFQRVTEGLKDLGSQSGVEGSTTRLITAHSALATHVAHQTRQLHNLTFPLLSPLVAPPDAETIDDLLPVLVSLSENMPRPATSAYNSLAALHSVTNDLVQTLNYLSDTLHMSRQTTTTATRRLRSAKDMVAEMKREEELKEEGEQWLSRGNWGERLKNRECASVCRDVVGGFEEVCNGWRARLLAQAES</sequence>
<evidence type="ECO:0000313" key="2">
    <source>
        <dbReference type="EMBL" id="ORY71160.1"/>
    </source>
</evidence>
<protein>
    <submittedName>
        <fullName evidence="2">Uncharacterized protein</fullName>
    </submittedName>
</protein>
<organism evidence="2 3">
    <name type="scientific">Pseudomassariella vexata</name>
    <dbReference type="NCBI Taxonomy" id="1141098"/>
    <lineage>
        <taxon>Eukaryota</taxon>
        <taxon>Fungi</taxon>
        <taxon>Dikarya</taxon>
        <taxon>Ascomycota</taxon>
        <taxon>Pezizomycotina</taxon>
        <taxon>Sordariomycetes</taxon>
        <taxon>Xylariomycetidae</taxon>
        <taxon>Amphisphaeriales</taxon>
        <taxon>Pseudomassariaceae</taxon>
        <taxon>Pseudomassariella</taxon>
    </lineage>
</organism>
<feature type="compositionally biased region" description="Acidic residues" evidence="1">
    <location>
        <begin position="70"/>
        <end position="95"/>
    </location>
</feature>
<feature type="compositionally biased region" description="Basic and acidic residues" evidence="1">
    <location>
        <begin position="109"/>
        <end position="129"/>
    </location>
</feature>
<keyword evidence="3" id="KW-1185">Reference proteome</keyword>
<dbReference type="Proteomes" id="UP000193689">
    <property type="component" value="Unassembled WGS sequence"/>
</dbReference>
<reference evidence="2 3" key="1">
    <citation type="submission" date="2016-07" db="EMBL/GenBank/DDBJ databases">
        <title>Pervasive Adenine N6-methylation of Active Genes in Fungi.</title>
        <authorList>
            <consortium name="DOE Joint Genome Institute"/>
            <person name="Mondo S.J."/>
            <person name="Dannebaum R.O."/>
            <person name="Kuo R.C."/>
            <person name="Labutti K."/>
            <person name="Haridas S."/>
            <person name="Kuo A."/>
            <person name="Salamov A."/>
            <person name="Ahrendt S.R."/>
            <person name="Lipzen A."/>
            <person name="Sullivan W."/>
            <person name="Andreopoulos W.B."/>
            <person name="Clum A."/>
            <person name="Lindquist E."/>
            <person name="Daum C."/>
            <person name="Ramamoorthy G.K."/>
            <person name="Gryganskyi A."/>
            <person name="Culley D."/>
            <person name="Magnuson J.K."/>
            <person name="James T.Y."/>
            <person name="O'Malley M.A."/>
            <person name="Stajich J.E."/>
            <person name="Spatafora J.W."/>
            <person name="Visel A."/>
            <person name="Grigoriev I.V."/>
        </authorList>
    </citation>
    <scope>NUCLEOTIDE SEQUENCE [LARGE SCALE GENOMIC DNA]</scope>
    <source>
        <strain evidence="2 3">CBS 129021</strain>
    </source>
</reference>
<evidence type="ECO:0000313" key="3">
    <source>
        <dbReference type="Proteomes" id="UP000193689"/>
    </source>
</evidence>
<accession>A0A1Y2EHW1</accession>
<evidence type="ECO:0000256" key="1">
    <source>
        <dbReference type="SAM" id="MobiDB-lite"/>
    </source>
</evidence>
<proteinExistence type="predicted"/>
<feature type="non-terminal residue" evidence="2">
    <location>
        <position position="393"/>
    </location>
</feature>
<dbReference type="AlphaFoldDB" id="A0A1Y2EHW1"/>
<name>A0A1Y2EHW1_9PEZI</name>
<dbReference type="GeneID" id="63771040"/>
<feature type="region of interest" description="Disordered" evidence="1">
    <location>
        <begin position="1"/>
        <end position="179"/>
    </location>
</feature>